<keyword evidence="8" id="KW-1185">Reference proteome</keyword>
<dbReference type="GO" id="GO:0005730">
    <property type="term" value="C:nucleolus"/>
    <property type="evidence" value="ECO:0007669"/>
    <property type="project" value="UniProtKB-SubCell"/>
</dbReference>
<keyword evidence="3" id="KW-0539">Nucleus</keyword>
<dbReference type="AlphaFoldDB" id="A0AAV5RF42"/>
<dbReference type="Pfam" id="PF22298">
    <property type="entry name" value="Tsr1_G-like"/>
    <property type="match status" value="1"/>
</dbReference>
<keyword evidence="2" id="KW-0690">Ribosome biogenesis</keyword>
<feature type="region of interest" description="Disordered" evidence="5">
    <location>
        <begin position="415"/>
        <end position="450"/>
    </location>
</feature>
<reference evidence="7 8" key="1">
    <citation type="journal article" date="2023" name="Elife">
        <title>Identification of key yeast species and microbe-microbe interactions impacting larval growth of Drosophila in the wild.</title>
        <authorList>
            <person name="Mure A."/>
            <person name="Sugiura Y."/>
            <person name="Maeda R."/>
            <person name="Honda K."/>
            <person name="Sakurai N."/>
            <person name="Takahashi Y."/>
            <person name="Watada M."/>
            <person name="Katoh T."/>
            <person name="Gotoh A."/>
            <person name="Gotoh Y."/>
            <person name="Taniguchi I."/>
            <person name="Nakamura K."/>
            <person name="Hayashi T."/>
            <person name="Katayama T."/>
            <person name="Uemura T."/>
            <person name="Hattori Y."/>
        </authorList>
    </citation>
    <scope>NUCLEOTIDE SEQUENCE [LARGE SCALE GENOMIC DNA]</scope>
    <source>
        <strain evidence="7 8">SB-73</strain>
    </source>
</reference>
<dbReference type="InterPro" id="IPR007034">
    <property type="entry name" value="BMS1_TSR1_C"/>
</dbReference>
<dbReference type="PROSITE" id="PS51714">
    <property type="entry name" value="G_BMS1"/>
    <property type="match status" value="1"/>
</dbReference>
<feature type="compositionally biased region" description="Acidic residues" evidence="5">
    <location>
        <begin position="415"/>
        <end position="439"/>
    </location>
</feature>
<feature type="compositionally biased region" description="Basic residues" evidence="5">
    <location>
        <begin position="1"/>
        <end position="20"/>
    </location>
</feature>
<dbReference type="EMBL" id="BTGC01000001">
    <property type="protein sequence ID" value="GMM49226.1"/>
    <property type="molecule type" value="Genomic_DNA"/>
</dbReference>
<evidence type="ECO:0000256" key="2">
    <source>
        <dbReference type="ARBA" id="ARBA00022517"/>
    </source>
</evidence>
<organism evidence="7 8">
    <name type="scientific">Starmerella bacillaris</name>
    <name type="common">Yeast</name>
    <name type="synonym">Candida zemplinina</name>
    <dbReference type="NCBI Taxonomy" id="1247836"/>
    <lineage>
        <taxon>Eukaryota</taxon>
        <taxon>Fungi</taxon>
        <taxon>Dikarya</taxon>
        <taxon>Ascomycota</taxon>
        <taxon>Saccharomycotina</taxon>
        <taxon>Dipodascomycetes</taxon>
        <taxon>Dipodascales</taxon>
        <taxon>Trichomonascaceae</taxon>
        <taxon>Starmerella</taxon>
    </lineage>
</organism>
<dbReference type="GO" id="GO:0003924">
    <property type="term" value="F:GTPase activity"/>
    <property type="evidence" value="ECO:0007669"/>
    <property type="project" value="TreeGrafter"/>
</dbReference>
<dbReference type="PANTHER" id="PTHR12858">
    <property type="entry name" value="RIBOSOME BIOGENESIS PROTEIN"/>
    <property type="match status" value="1"/>
</dbReference>
<dbReference type="SMART" id="SM00785">
    <property type="entry name" value="AARP2CN"/>
    <property type="match status" value="1"/>
</dbReference>
<evidence type="ECO:0000256" key="3">
    <source>
        <dbReference type="ARBA" id="ARBA00023242"/>
    </source>
</evidence>
<name>A0AAV5RF42_STABA</name>
<gene>
    <name evidence="7" type="ORF">DASB73_001840</name>
</gene>
<feature type="domain" description="Bms1-type G" evidence="6">
    <location>
        <begin position="77"/>
        <end position="235"/>
    </location>
</feature>
<comment type="similarity">
    <text evidence="4">Belongs to the TRAFAC class translation factor GTPase superfamily. Bms1-like GTPase family. TSR1 subfamily.</text>
</comment>
<evidence type="ECO:0000313" key="7">
    <source>
        <dbReference type="EMBL" id="GMM49226.1"/>
    </source>
</evidence>
<dbReference type="GO" id="GO:0034511">
    <property type="term" value="F:U3 snoRNA binding"/>
    <property type="evidence" value="ECO:0007669"/>
    <property type="project" value="TreeGrafter"/>
</dbReference>
<evidence type="ECO:0000313" key="8">
    <source>
        <dbReference type="Proteomes" id="UP001362899"/>
    </source>
</evidence>
<protein>
    <submittedName>
        <fullName evidence="7">Tsr1 protein</fullName>
    </submittedName>
</protein>
<dbReference type="PANTHER" id="PTHR12858:SF1">
    <property type="entry name" value="PRE-RRNA-PROCESSING PROTEIN TSR1 HOMOLOG"/>
    <property type="match status" value="1"/>
</dbReference>
<dbReference type="InterPro" id="IPR030387">
    <property type="entry name" value="G_Bms1/Tsr1_dom"/>
</dbReference>
<comment type="subcellular location">
    <subcellularLocation>
        <location evidence="1">Nucleus</location>
        <location evidence="1">Nucleolus</location>
    </subcellularLocation>
</comment>
<dbReference type="InterPro" id="IPR039761">
    <property type="entry name" value="Bms1/Tsr1"/>
</dbReference>
<feature type="region of interest" description="Disordered" evidence="5">
    <location>
        <begin position="1"/>
        <end position="31"/>
    </location>
</feature>
<evidence type="ECO:0000259" key="6">
    <source>
        <dbReference type="PROSITE" id="PS51714"/>
    </source>
</evidence>
<evidence type="ECO:0000256" key="1">
    <source>
        <dbReference type="ARBA" id="ARBA00004604"/>
    </source>
</evidence>
<accession>A0AAV5RF42</accession>
<sequence>MGQKHNLKKQHKAFKARHATKGSIKAANKGRIEQSEGIAKKHVMTKLERRNLKTQARATKMSALAEKNKIFDGRNGVPRNVAIIPLTGDIDSVKVAEQLSTSLEAVQSNEGAGILSIPKFRQKLRLFIPKFQDFYQIMDAARGADFVLFVLSATEEIKDYGEQIIRCITSQGVSTSFGTIWNLQESLGTQLKEKQVVSSLTSWFTHFFPSEKLYNLENDSENKIIGRLLCQRTPKGIHWRDSKAYIIPEQMEVDSNNNIVLIGSVRGKSLSPSQFMFIQGYGDYKIAKIELLHGGNGNAGTSENAGMDVDMETDMDDDQKAIVSTEFSRLLPAEEAIEIHEDVNEHMEGRGIRVDGHADVTSLVEAKAEDNMIKQSRKLPEGTSSYQAAWFIEGEDYESDEDANILTDEEGELVAAEDNEMEDDNNMESESESGDEEMELESHREHDIEREAKDDLEFPDEIELDPMVPASKRLARYRGVRSIRHTDWDAREYDQRMPEEYPRLFRPGNLIAKGNYIVKNLGFSDVVSLGSKIKIYLETNDTNVRTATEEPSLLLNNGQLIAAYSLLPGEEKLGFVNTTITMDSEVMEPIKSKQPILIQYGPRRMLINPLYSQGGNSDNDVYKFFRFIHPGRTAVVTFIGPVSLTNAPVVYYRHDPENTIERKIIGAGSVQDSDADRIIVKTAILTGLPVKIHRKLITIKHMFFSRKDVEYFMQVPLFTKLGAQGFIKECLGTHGLFKATFDKKIKSEDTIAMALYKRVWPKRAVQV</sequence>
<dbReference type="GO" id="GO:0000479">
    <property type="term" value="P:endonucleolytic cleavage of tricistronic rRNA transcript (SSU-rRNA, 5.8S rRNA, LSU-rRNA)"/>
    <property type="evidence" value="ECO:0007669"/>
    <property type="project" value="TreeGrafter"/>
</dbReference>
<dbReference type="GO" id="GO:0030688">
    <property type="term" value="C:preribosome, small subunit precursor"/>
    <property type="evidence" value="ECO:0007669"/>
    <property type="project" value="TreeGrafter"/>
</dbReference>
<dbReference type="InterPro" id="IPR012948">
    <property type="entry name" value="AARP2CN"/>
</dbReference>
<comment type="caution">
    <text evidence="7">The sequence shown here is derived from an EMBL/GenBank/DDBJ whole genome shotgun (WGS) entry which is preliminary data.</text>
</comment>
<dbReference type="GO" id="GO:0000462">
    <property type="term" value="P:maturation of SSU-rRNA from tricistronic rRNA transcript (SSU-rRNA, 5.8S rRNA, LSU-rRNA)"/>
    <property type="evidence" value="ECO:0007669"/>
    <property type="project" value="TreeGrafter"/>
</dbReference>
<evidence type="ECO:0000256" key="5">
    <source>
        <dbReference type="SAM" id="MobiDB-lite"/>
    </source>
</evidence>
<dbReference type="GO" id="GO:0005525">
    <property type="term" value="F:GTP binding"/>
    <property type="evidence" value="ECO:0007669"/>
    <property type="project" value="TreeGrafter"/>
</dbReference>
<feature type="compositionally biased region" description="Basic and acidic residues" evidence="5">
    <location>
        <begin position="440"/>
        <end position="450"/>
    </location>
</feature>
<dbReference type="Pfam" id="PF08142">
    <property type="entry name" value="AARP2CN"/>
    <property type="match status" value="1"/>
</dbReference>
<proteinExistence type="inferred from homology"/>
<dbReference type="SMART" id="SM01362">
    <property type="entry name" value="DUF663"/>
    <property type="match status" value="1"/>
</dbReference>
<dbReference type="Pfam" id="PF04950">
    <property type="entry name" value="RIBIOP_C"/>
    <property type="match status" value="1"/>
</dbReference>
<evidence type="ECO:0000256" key="4">
    <source>
        <dbReference type="ARBA" id="ARBA00038288"/>
    </source>
</evidence>
<dbReference type="Proteomes" id="UP001362899">
    <property type="component" value="Unassembled WGS sequence"/>
</dbReference>